<dbReference type="AlphaFoldDB" id="A0A9W6H5X6"/>
<dbReference type="GO" id="GO:0006508">
    <property type="term" value="P:proteolysis"/>
    <property type="evidence" value="ECO:0007669"/>
    <property type="project" value="InterPro"/>
</dbReference>
<accession>A0A9W6H5X6</accession>
<comment type="caution">
    <text evidence="3">The sequence shown here is derived from an EMBL/GenBank/DDBJ whole genome shotgun (WGS) entry which is preliminary data.</text>
</comment>
<dbReference type="Gene3D" id="3.40.710.10">
    <property type="entry name" value="DD-peptidase/beta-lactamase superfamily"/>
    <property type="match status" value="1"/>
</dbReference>
<evidence type="ECO:0000259" key="2">
    <source>
        <dbReference type="Pfam" id="PF00768"/>
    </source>
</evidence>
<evidence type="ECO:0000313" key="3">
    <source>
        <dbReference type="EMBL" id="GLJ62660.1"/>
    </source>
</evidence>
<dbReference type="Proteomes" id="UP001142462">
    <property type="component" value="Unassembled WGS sequence"/>
</dbReference>
<dbReference type="InterPro" id="IPR012338">
    <property type="entry name" value="Beta-lactam/transpept-like"/>
</dbReference>
<feature type="transmembrane region" description="Helical" evidence="1">
    <location>
        <begin position="64"/>
        <end position="88"/>
    </location>
</feature>
<dbReference type="Pfam" id="PF00768">
    <property type="entry name" value="Peptidase_S11"/>
    <property type="match status" value="1"/>
</dbReference>
<name>A0A9W6H5X6_9MICO</name>
<evidence type="ECO:0000256" key="1">
    <source>
        <dbReference type="SAM" id="Phobius"/>
    </source>
</evidence>
<keyword evidence="1" id="KW-0812">Transmembrane</keyword>
<gene>
    <name evidence="3" type="ORF">GCM10017576_27910</name>
</gene>
<dbReference type="InterPro" id="IPR001967">
    <property type="entry name" value="Peptidase_S11_N"/>
</dbReference>
<sequence>MRVAIDDIPAAETAPSQDAAAALTALGWVDPDAVAASRTAGALPTSRLVPVEPSLLPPRTRRRFWLGPTVTLGVLTLGYVASCAVWPLTNVAPTISDLTVETPIGEEFPVTWPEDGIAALAAEGGPGGPIASSDEALPMASITKIITALMIIEREGLELGQDGPSYAFTQADSDEYWAYLTADESSLDVPVGGTLTLREMLQGVMLGSANNYVDRLVLELWGTQEAWLADAQAWLAQHELTGITVADPSGIDPANTADARSLIRLAEIALEDPVLASIMAEDSVVLPGAGLVENSNPLIGDEGVVGLKTGSLWSTGTQYWNLLSAKEVTIGQTSVTLYAAVVGQPDDDSRAIVSRELLAQLEEGMQLTTAVAAEVPVAHVRTEWGAQSTIVTADEAQVISWQGVAPSTDPSYEVELGAEAGDEVGTLAVQGGMDDTSVALTLTDDVPPPSFWWRLTHPLSLLGLD</sequence>
<feature type="domain" description="Peptidase S11 D-alanyl-D-alanine carboxypeptidase A N-terminal" evidence="2">
    <location>
        <begin position="133"/>
        <end position="312"/>
    </location>
</feature>
<reference evidence="3" key="2">
    <citation type="submission" date="2023-01" db="EMBL/GenBank/DDBJ databases">
        <authorList>
            <person name="Sun Q."/>
            <person name="Evtushenko L."/>
        </authorList>
    </citation>
    <scope>NUCLEOTIDE SEQUENCE</scope>
    <source>
        <strain evidence="3">VKM Ac-1020</strain>
    </source>
</reference>
<dbReference type="GO" id="GO:0009002">
    <property type="term" value="F:serine-type D-Ala-D-Ala carboxypeptidase activity"/>
    <property type="evidence" value="ECO:0007669"/>
    <property type="project" value="InterPro"/>
</dbReference>
<proteinExistence type="predicted"/>
<dbReference type="EMBL" id="BSEJ01000015">
    <property type="protein sequence ID" value="GLJ62660.1"/>
    <property type="molecule type" value="Genomic_DNA"/>
</dbReference>
<keyword evidence="1" id="KW-0472">Membrane</keyword>
<protein>
    <recommendedName>
        <fullName evidence="2">Peptidase S11 D-alanyl-D-alanine carboxypeptidase A N-terminal domain-containing protein</fullName>
    </recommendedName>
</protein>
<dbReference type="SUPFAM" id="SSF56601">
    <property type="entry name" value="beta-lactamase/transpeptidase-like"/>
    <property type="match status" value="1"/>
</dbReference>
<keyword evidence="4" id="KW-1185">Reference proteome</keyword>
<organism evidence="3 4">
    <name type="scientific">Microbacterium barkeri</name>
    <dbReference type="NCBI Taxonomy" id="33917"/>
    <lineage>
        <taxon>Bacteria</taxon>
        <taxon>Bacillati</taxon>
        <taxon>Actinomycetota</taxon>
        <taxon>Actinomycetes</taxon>
        <taxon>Micrococcales</taxon>
        <taxon>Microbacteriaceae</taxon>
        <taxon>Microbacterium</taxon>
    </lineage>
</organism>
<evidence type="ECO:0000313" key="4">
    <source>
        <dbReference type="Proteomes" id="UP001142462"/>
    </source>
</evidence>
<reference evidence="3" key="1">
    <citation type="journal article" date="2014" name="Int. J. Syst. Evol. Microbiol.">
        <title>Complete genome sequence of Corynebacterium casei LMG S-19264T (=DSM 44701T), isolated from a smear-ripened cheese.</title>
        <authorList>
            <consortium name="US DOE Joint Genome Institute (JGI-PGF)"/>
            <person name="Walter F."/>
            <person name="Albersmeier A."/>
            <person name="Kalinowski J."/>
            <person name="Ruckert C."/>
        </authorList>
    </citation>
    <scope>NUCLEOTIDE SEQUENCE</scope>
    <source>
        <strain evidence="3">VKM Ac-1020</strain>
    </source>
</reference>
<keyword evidence="1" id="KW-1133">Transmembrane helix</keyword>